<dbReference type="InterPro" id="IPR036291">
    <property type="entry name" value="NAD(P)-bd_dom_sf"/>
</dbReference>
<dbReference type="Proteomes" id="UP001165092">
    <property type="component" value="Unassembled WGS sequence"/>
</dbReference>
<dbReference type="InterPro" id="IPR000683">
    <property type="entry name" value="Gfo/Idh/MocA-like_OxRdtase_N"/>
</dbReference>
<organism evidence="5 6">
    <name type="scientific">Nocardiopsis ansamitocini</name>
    <dbReference type="NCBI Taxonomy" id="1670832"/>
    <lineage>
        <taxon>Bacteria</taxon>
        <taxon>Bacillati</taxon>
        <taxon>Actinomycetota</taxon>
        <taxon>Actinomycetes</taxon>
        <taxon>Streptosporangiales</taxon>
        <taxon>Nocardiopsidaceae</taxon>
        <taxon>Nocardiopsis</taxon>
    </lineage>
</organism>
<dbReference type="Pfam" id="PF01408">
    <property type="entry name" value="GFO_IDH_MocA"/>
    <property type="match status" value="1"/>
</dbReference>
<evidence type="ECO:0000259" key="3">
    <source>
        <dbReference type="Pfam" id="PF01408"/>
    </source>
</evidence>
<dbReference type="RefSeq" id="WP_285761881.1">
    <property type="nucleotide sequence ID" value="NZ_BSQG01000013.1"/>
</dbReference>
<name>A0A9W6PAZ2_9ACTN</name>
<gene>
    <name evidence="5" type="primary">rifL</name>
    <name evidence="5" type="ORF">Nans01_47020</name>
</gene>
<keyword evidence="6" id="KW-1185">Reference proteome</keyword>
<keyword evidence="2" id="KW-0560">Oxidoreductase</keyword>
<comment type="similarity">
    <text evidence="1">Belongs to the Gfo/Idh/MocA family.</text>
</comment>
<evidence type="ECO:0000256" key="2">
    <source>
        <dbReference type="ARBA" id="ARBA00023002"/>
    </source>
</evidence>
<dbReference type="Pfam" id="PF22725">
    <property type="entry name" value="GFO_IDH_MocA_C3"/>
    <property type="match status" value="1"/>
</dbReference>
<evidence type="ECO:0000313" key="6">
    <source>
        <dbReference type="Proteomes" id="UP001165092"/>
    </source>
</evidence>
<reference evidence="5" key="1">
    <citation type="submission" date="2023-02" db="EMBL/GenBank/DDBJ databases">
        <title>Nocardiopsis ansamitocini NBRC 112285.</title>
        <authorList>
            <person name="Ichikawa N."/>
            <person name="Sato H."/>
            <person name="Tonouchi N."/>
        </authorList>
    </citation>
    <scope>NUCLEOTIDE SEQUENCE</scope>
    <source>
        <strain evidence="5">NBRC 112285</strain>
    </source>
</reference>
<evidence type="ECO:0000313" key="5">
    <source>
        <dbReference type="EMBL" id="GLU50351.1"/>
    </source>
</evidence>
<dbReference type="AlphaFoldDB" id="A0A9W6PAZ2"/>
<sequence length="374" mass="38937">MNLPPAQADPGAPIRVALVGLGWAATSIWLPRLRRHPGFAIVAAVDLDPTAREAFARAAPGVPILADVGGLAPGQVDLAVVAVPNHAHCAVAVQLLRRGLPVFVEKPVCLDIEQADRLAAAERSGGAALLAGSAARLRGDVRALHDVLPSLGPIRHLDVAWVRARGVPDSGGWFTHRQLAGGGALLDLGWHLLDTALALLGPVSFAQVVGATSADFVNAHSRRAVWRGEGTASTSPTSAGDVEDTARGFLTTDEGTSIALRASWASHEAHDTTLLRAEGSRATATLSCTFGFSPNRSGRSSLTLTRDGHTVHLPLPDDPVGAEYDRQLDLIPALLADPATHGDALDDARQIIAVIDGIYASARAAQIRPVAAAR</sequence>
<dbReference type="PANTHER" id="PTHR43708:SF5">
    <property type="entry name" value="CONSERVED EXPRESSED OXIDOREDUCTASE (EUROFUNG)-RELATED"/>
    <property type="match status" value="1"/>
</dbReference>
<protein>
    <submittedName>
        <fullName evidence="5">Oxidoreductase</fullName>
    </submittedName>
</protein>
<dbReference type="Gene3D" id="3.40.50.720">
    <property type="entry name" value="NAD(P)-binding Rossmann-like Domain"/>
    <property type="match status" value="1"/>
</dbReference>
<feature type="domain" description="GFO/IDH/MocA-like oxidoreductase" evidence="4">
    <location>
        <begin position="151"/>
        <end position="279"/>
    </location>
</feature>
<dbReference type="SUPFAM" id="SSF51735">
    <property type="entry name" value="NAD(P)-binding Rossmann-fold domains"/>
    <property type="match status" value="1"/>
</dbReference>
<feature type="domain" description="Gfo/Idh/MocA-like oxidoreductase N-terminal" evidence="3">
    <location>
        <begin position="14"/>
        <end position="130"/>
    </location>
</feature>
<dbReference type="PANTHER" id="PTHR43708">
    <property type="entry name" value="CONSERVED EXPRESSED OXIDOREDUCTASE (EUROFUNG)"/>
    <property type="match status" value="1"/>
</dbReference>
<comment type="caution">
    <text evidence="5">The sequence shown here is derived from an EMBL/GenBank/DDBJ whole genome shotgun (WGS) entry which is preliminary data.</text>
</comment>
<dbReference type="GO" id="GO:0000166">
    <property type="term" value="F:nucleotide binding"/>
    <property type="evidence" value="ECO:0007669"/>
    <property type="project" value="InterPro"/>
</dbReference>
<evidence type="ECO:0000256" key="1">
    <source>
        <dbReference type="ARBA" id="ARBA00010928"/>
    </source>
</evidence>
<dbReference type="InterPro" id="IPR055170">
    <property type="entry name" value="GFO_IDH_MocA-like_dom"/>
</dbReference>
<dbReference type="EMBL" id="BSQG01000013">
    <property type="protein sequence ID" value="GLU50351.1"/>
    <property type="molecule type" value="Genomic_DNA"/>
</dbReference>
<proteinExistence type="inferred from homology"/>
<dbReference type="GO" id="GO:0016491">
    <property type="term" value="F:oxidoreductase activity"/>
    <property type="evidence" value="ECO:0007669"/>
    <property type="project" value="UniProtKB-KW"/>
</dbReference>
<dbReference type="SUPFAM" id="SSF55347">
    <property type="entry name" value="Glyceraldehyde-3-phosphate dehydrogenase-like, C-terminal domain"/>
    <property type="match status" value="1"/>
</dbReference>
<accession>A0A9W6PAZ2</accession>
<dbReference type="InterPro" id="IPR051317">
    <property type="entry name" value="Gfo/Idh/MocA_oxidoreduct"/>
</dbReference>
<dbReference type="Gene3D" id="3.30.360.10">
    <property type="entry name" value="Dihydrodipicolinate Reductase, domain 2"/>
    <property type="match status" value="1"/>
</dbReference>
<evidence type="ECO:0000259" key="4">
    <source>
        <dbReference type="Pfam" id="PF22725"/>
    </source>
</evidence>